<dbReference type="GO" id="GO:0000049">
    <property type="term" value="F:tRNA binding"/>
    <property type="evidence" value="ECO:0007669"/>
    <property type="project" value="TreeGrafter"/>
</dbReference>
<dbReference type="VEuPathDB" id="TrichDB:TRFO_38422"/>
<dbReference type="EC" id="2.1.1.221" evidence="1"/>
<dbReference type="Proteomes" id="UP000179807">
    <property type="component" value="Unassembled WGS sequence"/>
</dbReference>
<evidence type="ECO:0000313" key="8">
    <source>
        <dbReference type="EMBL" id="OHS95471.1"/>
    </source>
</evidence>
<sequence length="250" mass="28869">MKIADDSPKTIDKDDDDLPLAPPSKKSDRHKKVVVADGPKIIMDMSWGNLMDEHLQKKVIQQSSYAYSINKKAEKSLPLIFTSVDLNWRQLLHRVNAFQWNKNMVRFEKESFVNIEDIPLSDVVYLTADTENVCTFLDPKKYYVIGCLLDHNSKKGVTHDFAVQHNIRMERLPIPEYIKMEGRHVLTINHVAEILVRVGNGEDWGDAFVNTIPARKNPTKINQNVRKIENPKEKSEKKEEEKLGFWCNIA</sequence>
<feature type="domain" description="SAM-dependent MTase TRM10-type" evidence="7">
    <location>
        <begin position="26"/>
        <end position="219"/>
    </location>
</feature>
<dbReference type="RefSeq" id="XP_068348608.1">
    <property type="nucleotide sequence ID" value="XM_068512023.1"/>
</dbReference>
<dbReference type="Gene3D" id="3.40.1280.30">
    <property type="match status" value="1"/>
</dbReference>
<proteinExistence type="predicted"/>
<dbReference type="PANTHER" id="PTHR13563:SF13">
    <property type="entry name" value="TRNA METHYLTRANSFERASE 10 HOMOLOG A"/>
    <property type="match status" value="1"/>
</dbReference>
<dbReference type="InterPro" id="IPR007356">
    <property type="entry name" value="tRNA_m1G_MeTrfase_euk"/>
</dbReference>
<dbReference type="CDD" id="cd18089">
    <property type="entry name" value="SPOUT_Trm10-like"/>
    <property type="match status" value="1"/>
</dbReference>
<dbReference type="InterPro" id="IPR038459">
    <property type="entry name" value="MT_TRM10-typ_sf"/>
</dbReference>
<dbReference type="InterPro" id="IPR028564">
    <property type="entry name" value="MT_TRM10-typ"/>
</dbReference>
<dbReference type="PANTHER" id="PTHR13563">
    <property type="entry name" value="TRNA (GUANINE-9-) METHYLTRANSFERASE"/>
    <property type="match status" value="1"/>
</dbReference>
<evidence type="ECO:0000313" key="9">
    <source>
        <dbReference type="Proteomes" id="UP000179807"/>
    </source>
</evidence>
<accession>A0A1J4JB60</accession>
<dbReference type="GeneID" id="94846727"/>
<organism evidence="8 9">
    <name type="scientific">Tritrichomonas foetus</name>
    <dbReference type="NCBI Taxonomy" id="1144522"/>
    <lineage>
        <taxon>Eukaryota</taxon>
        <taxon>Metamonada</taxon>
        <taxon>Parabasalia</taxon>
        <taxon>Tritrichomonadida</taxon>
        <taxon>Tritrichomonadidae</taxon>
        <taxon>Tritrichomonas</taxon>
    </lineage>
</organism>
<feature type="region of interest" description="Disordered" evidence="6">
    <location>
        <begin position="1"/>
        <end position="29"/>
    </location>
</feature>
<comment type="catalytic activity">
    <reaction evidence="5">
        <text>guanosine(9) in tRNA + S-adenosyl-L-methionine = N(1)-methylguanosine(9) in tRNA + S-adenosyl-L-homocysteine + H(+)</text>
        <dbReference type="Rhea" id="RHEA:43156"/>
        <dbReference type="Rhea" id="RHEA-COMP:10367"/>
        <dbReference type="Rhea" id="RHEA-COMP:10368"/>
        <dbReference type="ChEBI" id="CHEBI:15378"/>
        <dbReference type="ChEBI" id="CHEBI:57856"/>
        <dbReference type="ChEBI" id="CHEBI:59789"/>
        <dbReference type="ChEBI" id="CHEBI:73542"/>
        <dbReference type="ChEBI" id="CHEBI:74269"/>
        <dbReference type="EC" id="2.1.1.221"/>
    </reaction>
</comment>
<gene>
    <name evidence="8" type="primary">TRM10</name>
    <name evidence="8" type="ORF">TRFO_38422</name>
</gene>
<evidence type="ECO:0000256" key="3">
    <source>
        <dbReference type="ARBA" id="ARBA00022679"/>
    </source>
</evidence>
<dbReference type="AlphaFoldDB" id="A0A1J4JB60"/>
<evidence type="ECO:0000259" key="7">
    <source>
        <dbReference type="PROSITE" id="PS51675"/>
    </source>
</evidence>
<protein>
    <recommendedName>
        <fullName evidence="1">tRNA (guanine(9)-N(1))-methyltransferase</fullName>
        <ecNumber evidence="1">2.1.1.221</ecNumber>
    </recommendedName>
</protein>
<name>A0A1J4JB60_9EUKA</name>
<reference evidence="8" key="1">
    <citation type="submission" date="2016-10" db="EMBL/GenBank/DDBJ databases">
        <authorList>
            <person name="Benchimol M."/>
            <person name="Almeida L.G."/>
            <person name="Vasconcelos A.T."/>
            <person name="Perreira-Neves A."/>
            <person name="Rosa I.A."/>
            <person name="Tasca T."/>
            <person name="Bogo M.R."/>
            <person name="de Souza W."/>
        </authorList>
    </citation>
    <scope>NUCLEOTIDE SEQUENCE [LARGE SCALE GENOMIC DNA]</scope>
    <source>
        <strain evidence="8">K</strain>
    </source>
</reference>
<keyword evidence="9" id="KW-1185">Reference proteome</keyword>
<feature type="compositionally biased region" description="Basic and acidic residues" evidence="6">
    <location>
        <begin position="1"/>
        <end position="12"/>
    </location>
</feature>
<keyword evidence="2" id="KW-0489">Methyltransferase</keyword>
<keyword evidence="4" id="KW-0949">S-adenosyl-L-methionine</keyword>
<dbReference type="GO" id="GO:0002939">
    <property type="term" value="P:tRNA N1-guanine methylation"/>
    <property type="evidence" value="ECO:0007669"/>
    <property type="project" value="TreeGrafter"/>
</dbReference>
<keyword evidence="3" id="KW-0808">Transferase</keyword>
<dbReference type="OrthoDB" id="278300at2759"/>
<dbReference type="GO" id="GO:0005634">
    <property type="term" value="C:nucleus"/>
    <property type="evidence" value="ECO:0007669"/>
    <property type="project" value="TreeGrafter"/>
</dbReference>
<evidence type="ECO:0000256" key="2">
    <source>
        <dbReference type="ARBA" id="ARBA00022603"/>
    </source>
</evidence>
<comment type="caution">
    <text evidence="8">The sequence shown here is derived from an EMBL/GenBank/DDBJ whole genome shotgun (WGS) entry which is preliminary data.</text>
</comment>
<evidence type="ECO:0000256" key="4">
    <source>
        <dbReference type="ARBA" id="ARBA00022691"/>
    </source>
</evidence>
<evidence type="ECO:0000256" key="1">
    <source>
        <dbReference type="ARBA" id="ARBA00012797"/>
    </source>
</evidence>
<dbReference type="EMBL" id="MLAK01001243">
    <property type="protein sequence ID" value="OHS95471.1"/>
    <property type="molecule type" value="Genomic_DNA"/>
</dbReference>
<evidence type="ECO:0000256" key="5">
    <source>
        <dbReference type="ARBA" id="ARBA00048434"/>
    </source>
</evidence>
<dbReference type="GO" id="GO:0052905">
    <property type="term" value="F:tRNA (guanosine(9)-N1)-methyltransferase activity"/>
    <property type="evidence" value="ECO:0007669"/>
    <property type="project" value="UniProtKB-EC"/>
</dbReference>
<dbReference type="PROSITE" id="PS51675">
    <property type="entry name" value="SAM_MT_TRM10"/>
    <property type="match status" value="1"/>
</dbReference>
<evidence type="ECO:0000256" key="6">
    <source>
        <dbReference type="SAM" id="MobiDB-lite"/>
    </source>
</evidence>